<keyword evidence="10" id="KW-1185">Reference proteome</keyword>
<evidence type="ECO:0000256" key="1">
    <source>
        <dbReference type="ARBA" id="ARBA00004651"/>
    </source>
</evidence>
<dbReference type="EMBL" id="MQVX01000001">
    <property type="protein sequence ID" value="PQJ16840.1"/>
    <property type="molecule type" value="Genomic_DNA"/>
</dbReference>
<dbReference type="GO" id="GO:0005886">
    <property type="term" value="C:plasma membrane"/>
    <property type="evidence" value="ECO:0007669"/>
    <property type="project" value="UniProtKB-SubCell"/>
</dbReference>
<comment type="subcellular location">
    <subcellularLocation>
        <location evidence="1">Cell membrane</location>
        <topology evidence="1">Multi-pass membrane protein</topology>
    </subcellularLocation>
</comment>
<sequence length="198" mass="21363">MLYYLDLFGTLVFAISGVLTALDKKFDLVGSVVIGLITAVGGGTLRDVLIGRTPVGWMEDQWTLVAVLAGIVLSYLLKPWIIRLKRSMFLFDTLGIGVFTVLGVQKTLNTDLSLGVALLMGVVSAVFGGVIRDVLCNEVPLIFRRQIYASACLAGGLVYEGGLSLELSPLLISPLAIAVVVGIRYLSVRYNWSLSIPR</sequence>
<feature type="transmembrane region" description="Helical" evidence="7">
    <location>
        <begin position="29"/>
        <end position="49"/>
    </location>
</feature>
<dbReference type="Pfam" id="PF03458">
    <property type="entry name" value="Gly_transporter"/>
    <property type="match status" value="2"/>
</dbReference>
<evidence type="ECO:0000256" key="7">
    <source>
        <dbReference type="SAM" id="Phobius"/>
    </source>
</evidence>
<dbReference type="PANTHER" id="PTHR30506">
    <property type="entry name" value="INNER MEMBRANE PROTEIN"/>
    <property type="match status" value="1"/>
</dbReference>
<feature type="transmembrane region" description="Helical" evidence="7">
    <location>
        <begin position="171"/>
        <end position="188"/>
    </location>
</feature>
<feature type="transmembrane region" description="Helical" evidence="7">
    <location>
        <begin position="89"/>
        <end position="108"/>
    </location>
</feature>
<evidence type="ECO:0000256" key="2">
    <source>
        <dbReference type="ARBA" id="ARBA00008193"/>
    </source>
</evidence>
<evidence type="ECO:0000256" key="3">
    <source>
        <dbReference type="ARBA" id="ARBA00022475"/>
    </source>
</evidence>
<evidence type="ECO:0000313" key="9">
    <source>
        <dbReference type="EMBL" id="PQJ16840.1"/>
    </source>
</evidence>
<feature type="transmembrane region" description="Helical" evidence="7">
    <location>
        <begin position="61"/>
        <end position="77"/>
    </location>
</feature>
<dbReference type="Proteomes" id="UP000239366">
    <property type="component" value="Unassembled WGS sequence"/>
</dbReference>
<keyword evidence="4 7" id="KW-0812">Transmembrane</keyword>
<organism evidence="9 10">
    <name type="scientific">Aureicoccus marinus</name>
    <dbReference type="NCBI Taxonomy" id="754435"/>
    <lineage>
        <taxon>Bacteria</taxon>
        <taxon>Pseudomonadati</taxon>
        <taxon>Bacteroidota</taxon>
        <taxon>Flavobacteriia</taxon>
        <taxon>Flavobacteriales</taxon>
        <taxon>Flavobacteriaceae</taxon>
        <taxon>Aureicoccus</taxon>
    </lineage>
</organism>
<comment type="similarity">
    <text evidence="2">Belongs to the UPF0126 family.</text>
</comment>
<feature type="transmembrane region" description="Helical" evidence="7">
    <location>
        <begin position="114"/>
        <end position="135"/>
    </location>
</feature>
<proteinExistence type="inferred from homology"/>
<dbReference type="PANTHER" id="PTHR30506:SF3">
    <property type="entry name" value="UPF0126 INNER MEMBRANE PROTEIN YADS-RELATED"/>
    <property type="match status" value="1"/>
</dbReference>
<name>A0A2S7TA69_9FLAO</name>
<dbReference type="AlphaFoldDB" id="A0A2S7TA69"/>
<dbReference type="InterPro" id="IPR005115">
    <property type="entry name" value="Gly_transporter"/>
</dbReference>
<evidence type="ECO:0000259" key="8">
    <source>
        <dbReference type="Pfam" id="PF03458"/>
    </source>
</evidence>
<comment type="caution">
    <text evidence="9">The sequence shown here is derived from an EMBL/GenBank/DDBJ whole genome shotgun (WGS) entry which is preliminary data.</text>
</comment>
<evidence type="ECO:0000256" key="4">
    <source>
        <dbReference type="ARBA" id="ARBA00022692"/>
    </source>
</evidence>
<reference evidence="10" key="1">
    <citation type="submission" date="2016-11" db="EMBL/GenBank/DDBJ databases">
        <title>Trade-off between light-utilization and light-protection in marine flavobacteria.</title>
        <authorList>
            <person name="Kumagai Y."/>
            <person name="Yoshizawa S."/>
            <person name="Kogure K."/>
        </authorList>
    </citation>
    <scope>NUCLEOTIDE SEQUENCE [LARGE SCALE GENOMIC DNA]</scope>
    <source>
        <strain evidence="10">SG-18</strain>
    </source>
</reference>
<gene>
    <name evidence="9" type="ORF">BST99_09880</name>
</gene>
<evidence type="ECO:0000256" key="6">
    <source>
        <dbReference type="ARBA" id="ARBA00023136"/>
    </source>
</evidence>
<feature type="domain" description="Glycine transporter" evidence="8">
    <location>
        <begin position="90"/>
        <end position="159"/>
    </location>
</feature>
<keyword evidence="5 7" id="KW-1133">Transmembrane helix</keyword>
<evidence type="ECO:0000256" key="5">
    <source>
        <dbReference type="ARBA" id="ARBA00022989"/>
    </source>
</evidence>
<keyword evidence="3" id="KW-1003">Cell membrane</keyword>
<accession>A0A2S7TA69</accession>
<protein>
    <recommendedName>
        <fullName evidence="8">Glycine transporter domain-containing protein</fullName>
    </recommendedName>
</protein>
<evidence type="ECO:0000313" key="10">
    <source>
        <dbReference type="Proteomes" id="UP000239366"/>
    </source>
</evidence>
<feature type="domain" description="Glycine transporter" evidence="8">
    <location>
        <begin position="4"/>
        <end position="78"/>
    </location>
</feature>
<keyword evidence="6 7" id="KW-0472">Membrane</keyword>